<dbReference type="AlphaFoldDB" id="A0A2K4Y2U8"/>
<evidence type="ECO:0000313" key="2">
    <source>
        <dbReference type="EMBL" id="RCI75212.1"/>
    </source>
</evidence>
<protein>
    <submittedName>
        <fullName evidence="2">Uncharacterized protein</fullName>
    </submittedName>
</protein>
<reference evidence="1" key="1">
    <citation type="submission" date="2015-06" db="EMBL/GenBank/DDBJ databases">
        <authorList>
            <person name="Radhakrishnan R."/>
            <person name="Underwood A."/>
            <person name="Al-Shahib A."/>
        </authorList>
    </citation>
    <scope>NUCLEOTIDE SEQUENCE</scope>
    <source>
        <strain evidence="1">P19_London_7_VIM_2_05_10</strain>
    </source>
</reference>
<evidence type="ECO:0000313" key="3">
    <source>
        <dbReference type="Proteomes" id="UP000045039"/>
    </source>
</evidence>
<reference evidence="3" key="2">
    <citation type="submission" date="2015-06" db="EMBL/GenBank/DDBJ databases">
        <authorList>
            <person name="Radhakrishnan Rajesh"/>
            <person name="Underwood Anthony"/>
            <person name="Al-Shahib Ali"/>
        </authorList>
    </citation>
    <scope>NUCLEOTIDE SEQUENCE [LARGE SCALE GENOMIC DNA]</scope>
    <source>
        <strain evidence="3">P19_London_7_VIM_2_05_10</strain>
    </source>
</reference>
<evidence type="ECO:0000313" key="4">
    <source>
        <dbReference type="Proteomes" id="UP000253594"/>
    </source>
</evidence>
<organism evidence="2 4">
    <name type="scientific">Pseudomonas aeruginosa</name>
    <dbReference type="NCBI Taxonomy" id="287"/>
    <lineage>
        <taxon>Bacteria</taxon>
        <taxon>Pseudomonadati</taxon>
        <taxon>Pseudomonadota</taxon>
        <taxon>Gammaproteobacteria</taxon>
        <taxon>Pseudomonadales</taxon>
        <taxon>Pseudomonadaceae</taxon>
        <taxon>Pseudomonas</taxon>
    </lineage>
</organism>
<dbReference type="Proteomes" id="UP000253594">
    <property type="component" value="Unassembled WGS sequence"/>
</dbReference>
<proteinExistence type="predicted"/>
<accession>A0A2K4Y2U8</accession>
<reference evidence="2 4" key="3">
    <citation type="submission" date="2018-07" db="EMBL/GenBank/DDBJ databases">
        <title>Mechanisms of high-level aminoglycoside resistance among Gram-negative pathogens in Brazil.</title>
        <authorList>
            <person name="Ballaben A.S."/>
            <person name="Darini A.L.C."/>
            <person name="Doi Y."/>
        </authorList>
    </citation>
    <scope>NUCLEOTIDE SEQUENCE [LARGE SCALE GENOMIC DNA]</scope>
    <source>
        <strain evidence="2 4">B2-305</strain>
    </source>
</reference>
<dbReference type="EMBL" id="CVVU01000234">
    <property type="protein sequence ID" value="CRP65146.1"/>
    <property type="molecule type" value="Genomic_DNA"/>
</dbReference>
<dbReference type="EMBL" id="QORE01000213">
    <property type="protein sequence ID" value="RCI75212.1"/>
    <property type="molecule type" value="Genomic_DNA"/>
</dbReference>
<gene>
    <name evidence="2" type="ORF">DT376_08830</name>
    <name evidence="1" type="ORF">PAERUG_P19_London_7_VIM_2_05_10_05130</name>
</gene>
<evidence type="ECO:0000313" key="1">
    <source>
        <dbReference type="EMBL" id="CRP65146.1"/>
    </source>
</evidence>
<dbReference type="Proteomes" id="UP000045039">
    <property type="component" value="Unassembled WGS sequence"/>
</dbReference>
<dbReference type="RefSeq" id="WP_023100647.1">
    <property type="nucleotide sequence ID" value="NZ_BSAZ01000023.1"/>
</dbReference>
<sequence length="114" mass="12319">MTPFEKLCSRMEMPSDIGRELPYVQLGFVSADQSTGADAAVEWIEGDDEHRIRVSVSEWKKAEAGVIREPVMQVEFSESSGELLVPSGEGGEVMADLLLAMQGMRVLGGDDASA</sequence>
<comment type="caution">
    <text evidence="2">The sequence shown here is derived from an EMBL/GenBank/DDBJ whole genome shotgun (WGS) entry which is preliminary data.</text>
</comment>
<name>A0A2K4Y2U8_PSEAI</name>